<accession>A0A2W1JKT4</accession>
<proteinExistence type="inferred from homology"/>
<gene>
    <name evidence="2" type="primary">yjgH_1</name>
    <name evidence="2" type="ORF">C1752_01850</name>
</gene>
<dbReference type="GO" id="GO:0005829">
    <property type="term" value="C:cytosol"/>
    <property type="evidence" value="ECO:0007669"/>
    <property type="project" value="TreeGrafter"/>
</dbReference>
<dbReference type="Pfam" id="PF01042">
    <property type="entry name" value="Ribonuc_L-PSP"/>
    <property type="match status" value="1"/>
</dbReference>
<dbReference type="InterPro" id="IPR006175">
    <property type="entry name" value="YjgF/YER057c/UK114"/>
</dbReference>
<sequence>MQPQWIKTDHHKATYEAFDYVPGVTASGNFAFISGQVGVEEDGGVSDNSETQIVRAFANLGEILKAVPANPRDVVDITTYHVGLREHLPLVSAEKKKFFGDWNPAWTAIGITDLAIEGLILEIRAVVLLPSMG</sequence>
<dbReference type="OrthoDB" id="9815126at2"/>
<dbReference type="PANTHER" id="PTHR11803:SF58">
    <property type="entry name" value="PROTEIN HMF1-RELATED"/>
    <property type="match status" value="1"/>
</dbReference>
<name>A0A2W1JKT4_9CYAN</name>
<evidence type="ECO:0000313" key="3">
    <source>
        <dbReference type="Proteomes" id="UP000248857"/>
    </source>
</evidence>
<protein>
    <submittedName>
        <fullName evidence="2">RutC family protein YjgH</fullName>
    </submittedName>
</protein>
<dbReference type="SUPFAM" id="SSF55298">
    <property type="entry name" value="YjgF-like"/>
    <property type="match status" value="1"/>
</dbReference>
<dbReference type="GO" id="GO:0019239">
    <property type="term" value="F:deaminase activity"/>
    <property type="evidence" value="ECO:0007669"/>
    <property type="project" value="TreeGrafter"/>
</dbReference>
<organism evidence="2 3">
    <name type="scientific">Acaryochloris thomasi RCC1774</name>
    <dbReference type="NCBI Taxonomy" id="1764569"/>
    <lineage>
        <taxon>Bacteria</taxon>
        <taxon>Bacillati</taxon>
        <taxon>Cyanobacteriota</taxon>
        <taxon>Cyanophyceae</taxon>
        <taxon>Acaryochloridales</taxon>
        <taxon>Acaryochloridaceae</taxon>
        <taxon>Acaryochloris</taxon>
        <taxon>Acaryochloris thomasi</taxon>
    </lineage>
</organism>
<dbReference type="AlphaFoldDB" id="A0A2W1JKT4"/>
<dbReference type="InterPro" id="IPR035959">
    <property type="entry name" value="RutC-like_sf"/>
</dbReference>
<reference evidence="2 3" key="1">
    <citation type="journal article" date="2018" name="Sci. Rep.">
        <title>A novel species of the marine cyanobacterium Acaryochloris with a unique pigment content and lifestyle.</title>
        <authorList>
            <person name="Partensky F."/>
            <person name="Six C."/>
            <person name="Ratin M."/>
            <person name="Garczarek L."/>
            <person name="Vaulot D."/>
            <person name="Probert I."/>
            <person name="Calteau A."/>
            <person name="Gourvil P."/>
            <person name="Marie D."/>
            <person name="Grebert T."/>
            <person name="Bouchier C."/>
            <person name="Le Panse S."/>
            <person name="Gachenot M."/>
            <person name="Rodriguez F."/>
            <person name="Garrido J.L."/>
        </authorList>
    </citation>
    <scope>NUCLEOTIDE SEQUENCE [LARGE SCALE GENOMIC DNA]</scope>
    <source>
        <strain evidence="2 3">RCC1774</strain>
    </source>
</reference>
<keyword evidence="3" id="KW-1185">Reference proteome</keyword>
<dbReference type="EMBL" id="PQWO01000004">
    <property type="protein sequence ID" value="PZD73988.1"/>
    <property type="molecule type" value="Genomic_DNA"/>
</dbReference>
<comment type="caution">
    <text evidence="2">The sequence shown here is derived from an EMBL/GenBank/DDBJ whole genome shotgun (WGS) entry which is preliminary data.</text>
</comment>
<comment type="similarity">
    <text evidence="1">Belongs to the RutC family.</text>
</comment>
<dbReference type="Gene3D" id="3.30.1330.40">
    <property type="entry name" value="RutC-like"/>
    <property type="match status" value="1"/>
</dbReference>
<dbReference type="Proteomes" id="UP000248857">
    <property type="component" value="Unassembled WGS sequence"/>
</dbReference>
<dbReference type="RefSeq" id="WP_158535049.1">
    <property type="nucleotide sequence ID" value="NZ_CAWNWM010000004.1"/>
</dbReference>
<dbReference type="PANTHER" id="PTHR11803">
    <property type="entry name" value="2-IMINOBUTANOATE/2-IMINOPROPANOATE DEAMINASE RIDA"/>
    <property type="match status" value="1"/>
</dbReference>
<evidence type="ECO:0000313" key="2">
    <source>
        <dbReference type="EMBL" id="PZD73988.1"/>
    </source>
</evidence>
<evidence type="ECO:0000256" key="1">
    <source>
        <dbReference type="ARBA" id="ARBA00010552"/>
    </source>
</evidence>